<keyword evidence="2" id="KW-1185">Reference proteome</keyword>
<organism evidence="1 2">
    <name type="scientific">Helicobacter cetorum (strain ATCC BAA-540 / CCUG 52418 / MIT 99-5656)</name>
    <dbReference type="NCBI Taxonomy" id="1163745"/>
    <lineage>
        <taxon>Bacteria</taxon>
        <taxon>Pseudomonadati</taxon>
        <taxon>Campylobacterota</taxon>
        <taxon>Epsilonproteobacteria</taxon>
        <taxon>Campylobacterales</taxon>
        <taxon>Helicobacteraceae</taxon>
        <taxon>Helicobacter</taxon>
    </lineage>
</organism>
<dbReference type="EMBL" id="CP003481">
    <property type="protein sequence ID" value="AFI05081.1"/>
    <property type="molecule type" value="Genomic_DNA"/>
</dbReference>
<dbReference type="PATRIC" id="fig|1163745.3.peg.55"/>
<evidence type="ECO:0000313" key="1">
    <source>
        <dbReference type="EMBL" id="AFI05081.1"/>
    </source>
</evidence>
<dbReference type="STRING" id="1163745.HCD_00245"/>
<dbReference type="HOGENOM" id="CLU_2409213_0_0_7"/>
<protein>
    <submittedName>
        <fullName evidence="1">Uncharacterized protein</fullName>
    </submittedName>
</protein>
<gene>
    <name evidence="1" type="ordered locus">HCD_00245</name>
</gene>
<dbReference type="AlphaFoldDB" id="I0EQ62"/>
<dbReference type="OrthoDB" id="5330088at2"/>
<dbReference type="KEGG" id="hcm:HCD_00245"/>
<proteinExistence type="predicted"/>
<dbReference type="Proteomes" id="UP000005013">
    <property type="component" value="Chromosome"/>
</dbReference>
<name>I0EQ62_HELCM</name>
<evidence type="ECO:0000313" key="2">
    <source>
        <dbReference type="Proteomes" id="UP000005013"/>
    </source>
</evidence>
<accession>I0EQ62</accession>
<sequence>MSVGLVAFRQFNHLREKPNSKHRLAYLNFVEPTLKEPHIEIFTKDKDAAKKDYIKSFTDGNNEHIHMPMAQDNDTIFRTLPQILTIDIYKVM</sequence>
<reference evidence="1 2" key="1">
    <citation type="journal article" date="2013" name="PLoS ONE">
        <title>Sequence Divergence and Conservation in Genomes ofHelicobacter cetorum Strains from a Dolphin and a Whale.</title>
        <authorList>
            <person name="Kersulyte D."/>
            <person name="Rossi M."/>
            <person name="Berg D.E."/>
        </authorList>
    </citation>
    <scope>NUCLEOTIDE SEQUENCE [LARGE SCALE GENOMIC DNA]</scope>
    <source>
        <strain evidence="1 2">MIT 99-5656</strain>
    </source>
</reference>
<dbReference type="RefSeq" id="WP_014658610.1">
    <property type="nucleotide sequence ID" value="NC_017735.1"/>
</dbReference>